<dbReference type="SUPFAM" id="SSF53474">
    <property type="entry name" value="alpha/beta-Hydrolases"/>
    <property type="match status" value="1"/>
</dbReference>
<feature type="transmembrane region" description="Helical" evidence="1">
    <location>
        <begin position="76"/>
        <end position="94"/>
    </location>
</feature>
<reference evidence="2 3" key="1">
    <citation type="submission" date="2017-11" db="EMBL/GenBank/DDBJ databases">
        <title>Genome sequencing of Prevotella intermedia KCOM 2833.</title>
        <authorList>
            <person name="Kook J.-K."/>
            <person name="Park S.-N."/>
            <person name="Lim Y.K."/>
        </authorList>
    </citation>
    <scope>NUCLEOTIDE SEQUENCE [LARGE SCALE GENOMIC DNA]</scope>
    <source>
        <strain evidence="2 3">KCOM 2833</strain>
    </source>
</reference>
<evidence type="ECO:0000313" key="3">
    <source>
        <dbReference type="Proteomes" id="UP000231201"/>
    </source>
</evidence>
<evidence type="ECO:0000256" key="1">
    <source>
        <dbReference type="SAM" id="Phobius"/>
    </source>
</evidence>
<keyword evidence="1" id="KW-0472">Membrane</keyword>
<dbReference type="Pfam" id="PF26363">
    <property type="entry name" value="Phospholipase-like"/>
    <property type="match status" value="1"/>
</dbReference>
<name>A0A2M8TNG7_PREIN</name>
<dbReference type="Gene3D" id="3.40.50.1820">
    <property type="entry name" value="alpha/beta hydrolase"/>
    <property type="match status" value="1"/>
</dbReference>
<accession>A0A2M8TNG7</accession>
<comment type="caution">
    <text evidence="2">The sequence shown here is derived from an EMBL/GenBank/DDBJ whole genome shotgun (WGS) entry which is preliminary data.</text>
</comment>
<keyword evidence="1" id="KW-1133">Transmembrane helix</keyword>
<dbReference type="RefSeq" id="WP_088438345.1">
    <property type="nucleotide sequence ID" value="NZ_NHRV01000001.1"/>
</dbReference>
<keyword evidence="1" id="KW-0812">Transmembrane</keyword>
<dbReference type="InterPro" id="IPR029058">
    <property type="entry name" value="AB_hydrolase_fold"/>
</dbReference>
<organism evidence="2 3">
    <name type="scientific">Prevotella intermedia</name>
    <dbReference type="NCBI Taxonomy" id="28131"/>
    <lineage>
        <taxon>Bacteria</taxon>
        <taxon>Pseudomonadati</taxon>
        <taxon>Bacteroidota</taxon>
        <taxon>Bacteroidia</taxon>
        <taxon>Bacteroidales</taxon>
        <taxon>Prevotellaceae</taxon>
        <taxon>Prevotella</taxon>
    </lineage>
</organism>
<dbReference type="EMBL" id="PENH01000001">
    <property type="protein sequence ID" value="PJI25473.1"/>
    <property type="molecule type" value="Genomic_DNA"/>
</dbReference>
<dbReference type="Proteomes" id="UP000231201">
    <property type="component" value="Unassembled WGS sequence"/>
</dbReference>
<proteinExistence type="predicted"/>
<gene>
    <name evidence="2" type="ORF">CTM59_05125</name>
</gene>
<feature type="transmembrane region" description="Helical" evidence="1">
    <location>
        <begin position="115"/>
        <end position="137"/>
    </location>
</feature>
<dbReference type="AlphaFoldDB" id="A0A2M8TNG7"/>
<feature type="transmembrane region" description="Helical" evidence="1">
    <location>
        <begin position="51"/>
        <end position="70"/>
    </location>
</feature>
<sequence length="453" mass="48574">MSSQYIQDGDMTVCTSGARQALIKVTNQTTVMRASGKLLATEKDRMGQCYICLKFTAAIAMIGALVGLYFGGLSLIGAAVGALAGGVIGGMRGYEDGGVWGAIKGTVKGVVKGGIAGAGITGILGGVVGGTLVNMLMKTINICAFITSISEWSKVHPKVKICGNRALLQGATLDCKLGGLITIIKPNYAMAADMLCLSYFAYNRTNVPKDAEDYGMEKLLDGLSEEQKQKLKSEKLEGYTPLSEKELKFLGLSSKDLKNTDIGFKSDLYKDQNGNYVLAFRGTYSDPEHPENDIVHDWSKDWVDDDVAQGLGMGSKQYEKAINLSRNIKNKVGKDKLTITGHSLGGGLATVGGAATGCETYAFNPPGVHPNTYKMYRVKNPDTSKVHTYYSNQDFLNIGNNNLALMPNSAGERIQMHTSDKFGFATGHDLPLLLKAIEAEQTKQGTSIITNDL</sequence>
<evidence type="ECO:0000313" key="2">
    <source>
        <dbReference type="EMBL" id="PJI25473.1"/>
    </source>
</evidence>
<protein>
    <submittedName>
        <fullName evidence="2">DUF4280 domain-containing protein</fullName>
    </submittedName>
</protein>